<reference evidence="1" key="2">
    <citation type="submission" date="2021-04" db="EMBL/GenBank/DDBJ databases">
        <authorList>
            <person name="Gilroy R."/>
        </authorList>
    </citation>
    <scope>NUCLEOTIDE SEQUENCE</scope>
    <source>
        <strain evidence="1">CHK196-3914</strain>
    </source>
</reference>
<dbReference type="Proteomes" id="UP000824116">
    <property type="component" value="Unassembled WGS sequence"/>
</dbReference>
<protein>
    <submittedName>
        <fullName evidence="1">Uncharacterized protein</fullName>
    </submittedName>
</protein>
<name>A0A9D2GAI4_9FIRM</name>
<feature type="non-terminal residue" evidence="1">
    <location>
        <position position="1"/>
    </location>
</feature>
<dbReference type="EMBL" id="DXAY01000191">
    <property type="protein sequence ID" value="HIZ75222.1"/>
    <property type="molecule type" value="Genomic_DNA"/>
</dbReference>
<dbReference type="AlphaFoldDB" id="A0A9D2GAI4"/>
<sequence length="68" mass="7434">GSGGAYKSASILGTAIPELSKKRQIGTLRRHIYLFNAVCGNSRTLKIQNCVMLLLGFVFPVMKSCCRD</sequence>
<evidence type="ECO:0000313" key="2">
    <source>
        <dbReference type="Proteomes" id="UP000824116"/>
    </source>
</evidence>
<reference evidence="1" key="1">
    <citation type="journal article" date="2021" name="PeerJ">
        <title>Extensive microbial diversity within the chicken gut microbiome revealed by metagenomics and culture.</title>
        <authorList>
            <person name="Gilroy R."/>
            <person name="Ravi A."/>
            <person name="Getino M."/>
            <person name="Pursley I."/>
            <person name="Horton D.L."/>
            <person name="Alikhan N.F."/>
            <person name="Baker D."/>
            <person name="Gharbi K."/>
            <person name="Hall N."/>
            <person name="Watson M."/>
            <person name="Adriaenssens E.M."/>
            <person name="Foster-Nyarko E."/>
            <person name="Jarju S."/>
            <person name="Secka A."/>
            <person name="Antonio M."/>
            <person name="Oren A."/>
            <person name="Chaudhuri R.R."/>
            <person name="La Ragione R."/>
            <person name="Hildebrand F."/>
            <person name="Pallen M.J."/>
        </authorList>
    </citation>
    <scope>NUCLEOTIDE SEQUENCE</scope>
    <source>
        <strain evidence="1">CHK196-3914</strain>
    </source>
</reference>
<comment type="caution">
    <text evidence="1">The sequence shown here is derived from an EMBL/GenBank/DDBJ whole genome shotgun (WGS) entry which is preliminary data.</text>
</comment>
<organism evidence="1 2">
    <name type="scientific">Candidatus Mediterraneibacter stercoravium</name>
    <dbReference type="NCBI Taxonomy" id="2838685"/>
    <lineage>
        <taxon>Bacteria</taxon>
        <taxon>Bacillati</taxon>
        <taxon>Bacillota</taxon>
        <taxon>Clostridia</taxon>
        <taxon>Lachnospirales</taxon>
        <taxon>Lachnospiraceae</taxon>
        <taxon>Mediterraneibacter</taxon>
    </lineage>
</organism>
<proteinExistence type="predicted"/>
<evidence type="ECO:0000313" key="1">
    <source>
        <dbReference type="EMBL" id="HIZ75222.1"/>
    </source>
</evidence>
<accession>A0A9D2GAI4</accession>
<gene>
    <name evidence="1" type="ORF">H9723_08300</name>
</gene>